<protein>
    <submittedName>
        <fullName evidence="3">Uncharacterized protein</fullName>
    </submittedName>
</protein>
<name>A0A915JFM1_ROMCU</name>
<feature type="compositionally biased region" description="Polar residues" evidence="1">
    <location>
        <begin position="205"/>
        <end position="214"/>
    </location>
</feature>
<feature type="region of interest" description="Disordered" evidence="1">
    <location>
        <begin position="198"/>
        <end position="224"/>
    </location>
</feature>
<proteinExistence type="predicted"/>
<dbReference type="AlphaFoldDB" id="A0A915JFM1"/>
<accession>A0A915JFM1</accession>
<evidence type="ECO:0000313" key="3">
    <source>
        <dbReference type="WBParaSite" id="nRc.2.0.1.t24621-RA"/>
    </source>
</evidence>
<keyword evidence="2" id="KW-1185">Reference proteome</keyword>
<feature type="compositionally biased region" description="Polar residues" evidence="1">
    <location>
        <begin position="430"/>
        <end position="440"/>
    </location>
</feature>
<feature type="compositionally biased region" description="Basic and acidic residues" evidence="1">
    <location>
        <begin position="272"/>
        <end position="294"/>
    </location>
</feature>
<organism evidence="2 3">
    <name type="scientific">Romanomermis culicivorax</name>
    <name type="common">Nematode worm</name>
    <dbReference type="NCBI Taxonomy" id="13658"/>
    <lineage>
        <taxon>Eukaryota</taxon>
        <taxon>Metazoa</taxon>
        <taxon>Ecdysozoa</taxon>
        <taxon>Nematoda</taxon>
        <taxon>Enoplea</taxon>
        <taxon>Dorylaimia</taxon>
        <taxon>Mermithida</taxon>
        <taxon>Mermithoidea</taxon>
        <taxon>Mermithidae</taxon>
        <taxon>Romanomermis</taxon>
    </lineage>
</organism>
<evidence type="ECO:0000256" key="1">
    <source>
        <dbReference type="SAM" id="MobiDB-lite"/>
    </source>
</evidence>
<evidence type="ECO:0000313" key="2">
    <source>
        <dbReference type="Proteomes" id="UP000887565"/>
    </source>
</evidence>
<dbReference type="Proteomes" id="UP000887565">
    <property type="component" value="Unplaced"/>
</dbReference>
<reference evidence="3" key="1">
    <citation type="submission" date="2022-11" db="UniProtKB">
        <authorList>
            <consortium name="WormBaseParasite"/>
        </authorList>
    </citation>
    <scope>IDENTIFICATION</scope>
</reference>
<sequence>MPADSTASSYPQYIQLPLPNGRMFVFGTFATTPEDWTALFSLVHGEHTIDVSFDGADDWAGIYALLGTQFWTDHQKKNKDPIVKGIHLHVYRVIRNIDISLPLYKLAPRIGFSSEKRTLKATVSAMWVLDTFSPTPASDIPEECTVDQSTSMDIMPTEPTTVLPPTAPAMDPRIHLATPAVLPRPLIIATVATASNRPTAPMDVQTPQASSTSARALDHHGQPIQKPERYEHFMKCKQHLQEEADYHKSNKTRIMDEPGTRQRPPLSTSGTEHSKTPSERTTHRCEQRDKQKARIEEQQPPILLDLAVLILGWVAGLWAQELRVVDTIHTAHLALFLYEARGLDNQSCLLQAYNTAVRLIDSWMAYPQYSPFAQPPEIADIQGIYFQYHSETDRPVPLLHWHDFSTRGHNDPRDPHGYHNDRYRQENCNRCDNPQQSRSASDTRHHCSH</sequence>
<feature type="region of interest" description="Disordered" evidence="1">
    <location>
        <begin position="429"/>
        <end position="449"/>
    </location>
</feature>
<feature type="compositionally biased region" description="Basic and acidic residues" evidence="1">
    <location>
        <begin position="246"/>
        <end position="260"/>
    </location>
</feature>
<dbReference type="WBParaSite" id="nRc.2.0.1.t24621-RA">
    <property type="protein sequence ID" value="nRc.2.0.1.t24621-RA"/>
    <property type="gene ID" value="nRc.2.0.1.g24621"/>
</dbReference>
<feature type="region of interest" description="Disordered" evidence="1">
    <location>
        <begin position="246"/>
        <end position="294"/>
    </location>
</feature>